<evidence type="ECO:0000313" key="1">
    <source>
        <dbReference type="EMBL" id="OWM85999.1"/>
    </source>
</evidence>
<dbReference type="Proteomes" id="UP000197138">
    <property type="component" value="Unassembled WGS sequence"/>
</dbReference>
<protein>
    <submittedName>
        <fullName evidence="1">Uncharacterized protein</fullName>
    </submittedName>
</protein>
<organism evidence="1 2">
    <name type="scientific">Punica granatum</name>
    <name type="common">Pomegranate</name>
    <dbReference type="NCBI Taxonomy" id="22663"/>
    <lineage>
        <taxon>Eukaryota</taxon>
        <taxon>Viridiplantae</taxon>
        <taxon>Streptophyta</taxon>
        <taxon>Embryophyta</taxon>
        <taxon>Tracheophyta</taxon>
        <taxon>Spermatophyta</taxon>
        <taxon>Magnoliopsida</taxon>
        <taxon>eudicotyledons</taxon>
        <taxon>Gunneridae</taxon>
        <taxon>Pentapetalae</taxon>
        <taxon>rosids</taxon>
        <taxon>malvids</taxon>
        <taxon>Myrtales</taxon>
        <taxon>Lythraceae</taxon>
        <taxon>Punica</taxon>
    </lineage>
</organism>
<reference evidence="2" key="1">
    <citation type="journal article" date="2017" name="Plant J.">
        <title>The pomegranate (Punica granatum L.) genome and the genomics of punicalagin biosynthesis.</title>
        <authorList>
            <person name="Qin G."/>
            <person name="Xu C."/>
            <person name="Ming R."/>
            <person name="Tang H."/>
            <person name="Guyot R."/>
            <person name="Kramer E.M."/>
            <person name="Hu Y."/>
            <person name="Yi X."/>
            <person name="Qi Y."/>
            <person name="Xu X."/>
            <person name="Gao Z."/>
            <person name="Pan H."/>
            <person name="Jian J."/>
            <person name="Tian Y."/>
            <person name="Yue Z."/>
            <person name="Xu Y."/>
        </authorList>
    </citation>
    <scope>NUCLEOTIDE SEQUENCE [LARGE SCALE GENOMIC DNA]</scope>
    <source>
        <strain evidence="2">cv. Dabenzi</strain>
    </source>
</reference>
<proteinExistence type="predicted"/>
<accession>A0A218XMV4</accession>
<gene>
    <name evidence="1" type="ORF">CDL15_Pgr020668</name>
</gene>
<sequence length="188" mass="19964">MLTLHNANLLKAQCGIVGMNHTTHLDPSSNALRVSNALIISLEAQSRQTEITVYPSSSAFGSIPVIQVYPSSSAFGSIPVIQVYPSSSAFGSIPVIQVYPSSSAFGSIPVIQVYPSSSAFGSIPVIQVYPSSSAFGSIPVSFGSILVLISRAMSHYIQARHEQPWGNVIRAVAGHKKGMLLIIFGYIL</sequence>
<dbReference type="AlphaFoldDB" id="A0A218XMV4"/>
<dbReference type="EMBL" id="MTKT01001107">
    <property type="protein sequence ID" value="OWM85999.1"/>
    <property type="molecule type" value="Genomic_DNA"/>
</dbReference>
<comment type="caution">
    <text evidence="1">The sequence shown here is derived from an EMBL/GenBank/DDBJ whole genome shotgun (WGS) entry which is preliminary data.</text>
</comment>
<evidence type="ECO:0000313" key="2">
    <source>
        <dbReference type="Proteomes" id="UP000197138"/>
    </source>
</evidence>
<name>A0A218XMV4_PUNGR</name>